<reference evidence="1" key="1">
    <citation type="journal article" date="2022" name="Int. J. Mol. Sci.">
        <title>Draft Genome of Tanacetum Coccineum: Genomic Comparison of Closely Related Tanacetum-Family Plants.</title>
        <authorList>
            <person name="Yamashiro T."/>
            <person name="Shiraishi A."/>
            <person name="Nakayama K."/>
            <person name="Satake H."/>
        </authorList>
    </citation>
    <scope>NUCLEOTIDE SEQUENCE</scope>
</reference>
<name>A0ABQ4WD66_9ASTR</name>
<evidence type="ECO:0008006" key="3">
    <source>
        <dbReference type="Google" id="ProtNLM"/>
    </source>
</evidence>
<evidence type="ECO:0000313" key="1">
    <source>
        <dbReference type="EMBL" id="GJS50801.1"/>
    </source>
</evidence>
<gene>
    <name evidence="1" type="ORF">Tco_0624163</name>
</gene>
<proteinExistence type="predicted"/>
<comment type="caution">
    <text evidence="1">The sequence shown here is derived from an EMBL/GenBank/DDBJ whole genome shotgun (WGS) entry which is preliminary data.</text>
</comment>
<sequence length="344" mass="38992">MGLPRDIYAAVDSCDTAQEIWLLIQQMMKGSDIGAQEKRAKLFNEWETLTSTDGESIESYYHHFSKLMNDFKGNKHFSKKIASNLKFLNNLQPKWKRHIIIVRQIKDLHQVDDTQLYDFLKMNKEEIAQSGINMVGGNGGNQFRQYAGQNSKNQIKYDVGQFARNQNGYNAGNQVVQNAVQNPGIQNVGNQNGLIVVLGITNQKGNGNRNNGNQIRRDATYLQTQLLIAQKEKARIQLQAEEVDLMAATGDIKEIEEINANCILMTNLEQASSSSTQADKAPVYDSDGSAEVHHYENCYNNDRFNMFTQEEQYTELLEPITEPFLDQQNDNNVIYADSNVEHNG</sequence>
<organism evidence="1 2">
    <name type="scientific">Tanacetum coccineum</name>
    <dbReference type="NCBI Taxonomy" id="301880"/>
    <lineage>
        <taxon>Eukaryota</taxon>
        <taxon>Viridiplantae</taxon>
        <taxon>Streptophyta</taxon>
        <taxon>Embryophyta</taxon>
        <taxon>Tracheophyta</taxon>
        <taxon>Spermatophyta</taxon>
        <taxon>Magnoliopsida</taxon>
        <taxon>eudicotyledons</taxon>
        <taxon>Gunneridae</taxon>
        <taxon>Pentapetalae</taxon>
        <taxon>asterids</taxon>
        <taxon>campanulids</taxon>
        <taxon>Asterales</taxon>
        <taxon>Asteraceae</taxon>
        <taxon>Asteroideae</taxon>
        <taxon>Anthemideae</taxon>
        <taxon>Anthemidinae</taxon>
        <taxon>Tanacetum</taxon>
    </lineage>
</organism>
<dbReference type="Proteomes" id="UP001151760">
    <property type="component" value="Unassembled WGS sequence"/>
</dbReference>
<accession>A0ABQ4WD66</accession>
<protein>
    <recommendedName>
        <fullName evidence="3">Gag-Pol polyprotein</fullName>
    </recommendedName>
</protein>
<reference evidence="1" key="2">
    <citation type="submission" date="2022-01" db="EMBL/GenBank/DDBJ databases">
        <authorList>
            <person name="Yamashiro T."/>
            <person name="Shiraishi A."/>
            <person name="Satake H."/>
            <person name="Nakayama K."/>
        </authorList>
    </citation>
    <scope>NUCLEOTIDE SEQUENCE</scope>
</reference>
<keyword evidence="2" id="KW-1185">Reference proteome</keyword>
<dbReference type="EMBL" id="BQNB010008542">
    <property type="protein sequence ID" value="GJS50801.1"/>
    <property type="molecule type" value="Genomic_DNA"/>
</dbReference>
<evidence type="ECO:0000313" key="2">
    <source>
        <dbReference type="Proteomes" id="UP001151760"/>
    </source>
</evidence>